<proteinExistence type="predicted"/>
<dbReference type="Proteomes" id="UP000270036">
    <property type="component" value="Chromosome"/>
</dbReference>
<gene>
    <name evidence="1" type="ORF">NCTC13489_00986</name>
</gene>
<sequence length="56" mass="6248">MKNKKQAAIIAKTITFHTGVKSLIDRKIGGINILGNDQILIEKTKLKNMRNGKVRS</sequence>
<name>A0A448NPT8_9FLAO</name>
<dbReference type="RefSeq" id="WP_156030692.1">
    <property type="nucleotide sequence ID" value="NZ_FOIX01000003.1"/>
</dbReference>
<reference evidence="1 2" key="1">
    <citation type="submission" date="2018-12" db="EMBL/GenBank/DDBJ databases">
        <authorList>
            <consortium name="Pathogen Informatics"/>
        </authorList>
    </citation>
    <scope>NUCLEOTIDE SEQUENCE [LARGE SCALE GENOMIC DNA]</scope>
    <source>
        <strain evidence="1 2">NCTC13489</strain>
    </source>
</reference>
<dbReference type="KEGG" id="cant:NCTC13489_00986"/>
<protein>
    <submittedName>
        <fullName evidence="1">Uncharacterized protein</fullName>
    </submittedName>
</protein>
<accession>A0A448NPT8</accession>
<dbReference type="OrthoDB" id="9944093at2"/>
<evidence type="ECO:0000313" key="2">
    <source>
        <dbReference type="Proteomes" id="UP000270036"/>
    </source>
</evidence>
<evidence type="ECO:0000313" key="1">
    <source>
        <dbReference type="EMBL" id="VEH98473.1"/>
    </source>
</evidence>
<dbReference type="EMBL" id="LR134441">
    <property type="protein sequence ID" value="VEH98473.1"/>
    <property type="molecule type" value="Genomic_DNA"/>
</dbReference>
<organism evidence="1 2">
    <name type="scientific">Kaistella antarctica</name>
    <dbReference type="NCBI Taxonomy" id="266748"/>
    <lineage>
        <taxon>Bacteria</taxon>
        <taxon>Pseudomonadati</taxon>
        <taxon>Bacteroidota</taxon>
        <taxon>Flavobacteriia</taxon>
        <taxon>Flavobacteriales</taxon>
        <taxon>Weeksellaceae</taxon>
        <taxon>Chryseobacterium group</taxon>
        <taxon>Kaistella</taxon>
    </lineage>
</organism>
<dbReference type="AlphaFoldDB" id="A0A448NPT8"/>